<name>M0CHV9_9EURY</name>
<dbReference type="EMBL" id="AOIT01000033">
    <property type="protein sequence ID" value="ELZ21459.1"/>
    <property type="molecule type" value="Genomic_DNA"/>
</dbReference>
<dbReference type="STRING" id="1230457.C476_08233"/>
<protein>
    <submittedName>
        <fullName evidence="1">Uncharacterized protein</fullName>
    </submittedName>
</protein>
<dbReference type="AlphaFoldDB" id="M0CHV9"/>
<dbReference type="Proteomes" id="UP000011615">
    <property type="component" value="Unassembled WGS sequence"/>
</dbReference>
<evidence type="ECO:0000313" key="1">
    <source>
        <dbReference type="EMBL" id="ELZ21459.1"/>
    </source>
</evidence>
<proteinExistence type="predicted"/>
<reference evidence="1 2" key="1">
    <citation type="journal article" date="2014" name="PLoS Genet.">
        <title>Phylogenetically driven sequencing of extremely halophilic archaea reveals strategies for static and dynamic osmo-response.</title>
        <authorList>
            <person name="Becker E.A."/>
            <person name="Seitzer P.M."/>
            <person name="Tritt A."/>
            <person name="Larsen D."/>
            <person name="Krusor M."/>
            <person name="Yao A.I."/>
            <person name="Wu D."/>
            <person name="Madern D."/>
            <person name="Eisen J.A."/>
            <person name="Darling A.E."/>
            <person name="Facciotti M.T."/>
        </authorList>
    </citation>
    <scope>NUCLEOTIDE SEQUENCE [LARGE SCALE GENOMIC DNA]</scope>
    <source>
        <strain evidence="1 2">JCM 13563</strain>
    </source>
</reference>
<sequence length="139" mass="16465">MARECMINLGTAMFRREALFETSIFKSYNVEGYELIVNVGKNWSFANLRDPIYLYQINKGSRSQQKQLKKKVIIAYRSYQAIKKLDLSYWNLPLQIGWLIYMTAPNPVKTMIRKLFSPTKERPLSEDEKDLIRKLTDYQ</sequence>
<evidence type="ECO:0000313" key="2">
    <source>
        <dbReference type="Proteomes" id="UP000011615"/>
    </source>
</evidence>
<keyword evidence="2" id="KW-1185">Reference proteome</keyword>
<organism evidence="1 2">
    <name type="scientific">Natrinema limicola JCM 13563</name>
    <dbReference type="NCBI Taxonomy" id="1230457"/>
    <lineage>
        <taxon>Archaea</taxon>
        <taxon>Methanobacteriati</taxon>
        <taxon>Methanobacteriota</taxon>
        <taxon>Stenosarchaea group</taxon>
        <taxon>Halobacteria</taxon>
        <taxon>Halobacteriales</taxon>
        <taxon>Natrialbaceae</taxon>
        <taxon>Natrinema</taxon>
    </lineage>
</organism>
<gene>
    <name evidence="1" type="ORF">C476_08233</name>
</gene>
<comment type="caution">
    <text evidence="1">The sequence shown here is derived from an EMBL/GenBank/DDBJ whole genome shotgun (WGS) entry which is preliminary data.</text>
</comment>
<accession>M0CHV9</accession>